<accession>C6BQ55</accession>
<keyword evidence="2" id="KW-0614">Plasmid</keyword>
<dbReference type="EMBL" id="CP001646">
    <property type="protein sequence ID" value="ACS66329.1"/>
    <property type="molecule type" value="Genomic_DNA"/>
</dbReference>
<keyword evidence="1" id="KW-1133">Transmembrane helix</keyword>
<name>C6BQ55_RALP1</name>
<proteinExistence type="predicted"/>
<evidence type="ECO:0008006" key="3">
    <source>
        <dbReference type="Google" id="ProtNLM"/>
    </source>
</evidence>
<feature type="transmembrane region" description="Helical" evidence="1">
    <location>
        <begin position="49"/>
        <end position="67"/>
    </location>
</feature>
<dbReference type="KEGG" id="rpf:Rpic12D_5095"/>
<keyword evidence="1" id="KW-0812">Transmembrane</keyword>
<geneLocation type="plasmid" evidence="2">
    <name>pRp12D01</name>
</geneLocation>
<sequence length="136" mass="16113">MTIHMNRVALPTVADYKRLYRQEKAELYAEDKWADTAWLYDFCVLAWRGLVYAIVLVPVAAFWVGASDLPYVRELLNQSNFEDLKDLLLRYFVGFYFLSFFGHALFYRWTLPSRVKRRITAKVVAQYIKDDIRSGR</sequence>
<evidence type="ECO:0000313" key="2">
    <source>
        <dbReference type="EMBL" id="ACS66329.1"/>
    </source>
</evidence>
<evidence type="ECO:0000256" key="1">
    <source>
        <dbReference type="SAM" id="Phobius"/>
    </source>
</evidence>
<dbReference type="HOGENOM" id="CLU_1873726_0_0_4"/>
<reference evidence="2" key="1">
    <citation type="submission" date="2009-06" db="EMBL/GenBank/DDBJ databases">
        <title>Complete sequence plasmid 1 of Ralstonia pickettii 12D.</title>
        <authorList>
            <consortium name="US DOE Joint Genome Institute"/>
            <person name="Lucas S."/>
            <person name="Copeland A."/>
            <person name="Lapidus A."/>
            <person name="Glavina del Rio T."/>
            <person name="Dalin E."/>
            <person name="Tice H."/>
            <person name="Bruce D."/>
            <person name="Goodwin L."/>
            <person name="Pitluck S."/>
            <person name="Sims D."/>
            <person name="Meincke L."/>
            <person name="Brettin T."/>
            <person name="Detter J.C."/>
            <person name="Han C."/>
            <person name="Larimer F."/>
            <person name="Land M."/>
            <person name="Hauser L."/>
            <person name="Kyrpides N."/>
            <person name="Ovchinnikova G."/>
            <person name="Marsh T."/>
            <person name="Richardson P."/>
        </authorList>
    </citation>
    <scope>NUCLEOTIDE SEQUENCE [LARGE SCALE GENOMIC DNA]</scope>
    <source>
        <strain evidence="2">12D</strain>
        <plasmid>12D</plasmid>
        <plasmid evidence="2">pRp12D01</plasmid>
    </source>
</reference>
<dbReference type="AlphaFoldDB" id="C6BQ55"/>
<protein>
    <recommendedName>
        <fullName evidence="3">Transmembrane protein</fullName>
    </recommendedName>
</protein>
<gene>
    <name evidence="2" type="ordered locus">Rpic12D_5095</name>
</gene>
<organism evidence="2">
    <name type="scientific">Ralstonia pickettii (strain 12D)</name>
    <dbReference type="NCBI Taxonomy" id="428406"/>
    <lineage>
        <taxon>Bacteria</taxon>
        <taxon>Pseudomonadati</taxon>
        <taxon>Pseudomonadota</taxon>
        <taxon>Betaproteobacteria</taxon>
        <taxon>Burkholderiales</taxon>
        <taxon>Burkholderiaceae</taxon>
        <taxon>Ralstonia</taxon>
    </lineage>
</organism>
<feature type="transmembrane region" description="Helical" evidence="1">
    <location>
        <begin position="87"/>
        <end position="109"/>
    </location>
</feature>
<keyword evidence="1" id="KW-0472">Membrane</keyword>